<dbReference type="PANTHER" id="PTHR41930">
    <property type="entry name" value="UPF0200 PROTEIN MJ1399"/>
    <property type="match status" value="1"/>
</dbReference>
<protein>
    <recommendedName>
        <fullName evidence="3">Dephospho-CoA kinase</fullName>
    </recommendedName>
</protein>
<dbReference type="Gene3D" id="3.40.50.300">
    <property type="entry name" value="P-loop containing nucleotide triphosphate hydrolases"/>
    <property type="match status" value="1"/>
</dbReference>
<dbReference type="Proteomes" id="UP000240880">
    <property type="component" value="Unassembled WGS sequence"/>
</dbReference>
<name>A0A2R6ABF5_9ARCH</name>
<comment type="caution">
    <text evidence="1">The sequence shown here is derived from an EMBL/GenBank/DDBJ whole genome shotgun (WGS) entry which is preliminary data.</text>
</comment>
<gene>
    <name evidence="1" type="ORF">B9Q01_04000</name>
</gene>
<dbReference type="AlphaFoldDB" id="A0A2R6ABF5"/>
<evidence type="ECO:0008006" key="3">
    <source>
        <dbReference type="Google" id="ProtNLM"/>
    </source>
</evidence>
<dbReference type="PANTHER" id="PTHR41930:SF1">
    <property type="entry name" value="DEPHOSPHO-COA KINASE"/>
    <property type="match status" value="1"/>
</dbReference>
<dbReference type="SUPFAM" id="SSF52540">
    <property type="entry name" value="P-loop containing nucleoside triphosphate hydrolases"/>
    <property type="match status" value="1"/>
</dbReference>
<dbReference type="EMBL" id="NEXC01000018">
    <property type="protein sequence ID" value="PSN83643.1"/>
    <property type="molecule type" value="Genomic_DNA"/>
</dbReference>
<dbReference type="Pfam" id="PF13238">
    <property type="entry name" value="AAA_18"/>
    <property type="match status" value="1"/>
</dbReference>
<organism evidence="1 2">
    <name type="scientific">Candidatus Marsarchaeota G1 archaeon OSP_D</name>
    <dbReference type="NCBI Taxonomy" id="1978155"/>
    <lineage>
        <taxon>Archaea</taxon>
        <taxon>Candidatus Marsarchaeota</taxon>
        <taxon>Candidatus Marsarchaeota group 1</taxon>
    </lineage>
</organism>
<reference evidence="1 2" key="1">
    <citation type="submission" date="2017-04" db="EMBL/GenBank/DDBJ databases">
        <title>Novel microbial lineages endemic to geothermal iron-oxide mats fill important gaps in the evolutionary history of Archaea.</title>
        <authorList>
            <person name="Jay Z.J."/>
            <person name="Beam J.P."/>
            <person name="Dlakic M."/>
            <person name="Rusch D.B."/>
            <person name="Kozubal M.A."/>
            <person name="Inskeep W.P."/>
        </authorList>
    </citation>
    <scope>NUCLEOTIDE SEQUENCE [LARGE SCALE GENOMIC DNA]</scope>
    <source>
        <strain evidence="1">OSP_D</strain>
    </source>
</reference>
<sequence length="174" mass="20304">MKVALIGHFGVGKDTASEYLKEKHNFEVVSIYQPLRKLALEIFGTQKRQELNKLGFALSSAFGNDIFIWWCSKQITQNKHYVIKDARFKNEIEWLSSVCDALIYLHAKPEVVFERIKIRGREGDPKTLEELKTLWEEEGEIESAKHLANFVLDNNGEKQKLFCELDKILERFEK</sequence>
<evidence type="ECO:0000313" key="1">
    <source>
        <dbReference type="EMBL" id="PSN83643.1"/>
    </source>
</evidence>
<accession>A0A2R6ABF5</accession>
<proteinExistence type="predicted"/>
<dbReference type="InterPro" id="IPR027417">
    <property type="entry name" value="P-loop_NTPase"/>
</dbReference>
<evidence type="ECO:0000313" key="2">
    <source>
        <dbReference type="Proteomes" id="UP000240880"/>
    </source>
</evidence>